<dbReference type="PANTHER" id="PTHR32305:SF15">
    <property type="entry name" value="PROTEIN RHSA-RELATED"/>
    <property type="match status" value="1"/>
</dbReference>
<reference evidence="2" key="1">
    <citation type="journal article" date="2020" name="mSystems">
        <title>Genome- and Community-Level Interaction Insights into Carbon Utilization and Element Cycling Functions of Hydrothermarchaeota in Hydrothermal Sediment.</title>
        <authorList>
            <person name="Zhou Z."/>
            <person name="Liu Y."/>
            <person name="Xu W."/>
            <person name="Pan J."/>
            <person name="Luo Z.H."/>
            <person name="Li M."/>
        </authorList>
    </citation>
    <scope>NUCLEOTIDE SEQUENCE [LARGE SCALE GENOMIC DNA]</scope>
    <source>
        <strain evidence="2">HyVt-570</strain>
    </source>
</reference>
<dbReference type="InterPro" id="IPR022385">
    <property type="entry name" value="Rhs_assc_core"/>
</dbReference>
<accession>A0A7C4ZGQ9</accession>
<dbReference type="InterPro" id="IPR050708">
    <property type="entry name" value="T6SS_VgrG/RHS"/>
</dbReference>
<gene>
    <name evidence="2" type="ORF">ENK37_05630</name>
</gene>
<protein>
    <submittedName>
        <fullName evidence="2">RHS repeat-associated core domain-containing protein</fullName>
    </submittedName>
</protein>
<dbReference type="AlphaFoldDB" id="A0A7C4ZGQ9"/>
<proteinExistence type="predicted"/>
<dbReference type="EMBL" id="DRPZ01000150">
    <property type="protein sequence ID" value="HGY09517.1"/>
    <property type="molecule type" value="Genomic_DNA"/>
</dbReference>
<evidence type="ECO:0000256" key="1">
    <source>
        <dbReference type="SAM" id="MobiDB-lite"/>
    </source>
</evidence>
<dbReference type="Gene3D" id="2.180.10.10">
    <property type="entry name" value="RHS repeat-associated core"/>
    <property type="match status" value="1"/>
</dbReference>
<feature type="region of interest" description="Disordered" evidence="1">
    <location>
        <begin position="165"/>
        <end position="190"/>
    </location>
</feature>
<comment type="caution">
    <text evidence="2">The sequence shown here is derived from an EMBL/GenBank/DDBJ whole genome shotgun (WGS) entry which is preliminary data.</text>
</comment>
<dbReference type="NCBIfam" id="TIGR03696">
    <property type="entry name" value="Rhs_assc_core"/>
    <property type="match status" value="1"/>
</dbReference>
<name>A0A7C4ZGQ9_9DEIN</name>
<evidence type="ECO:0000313" key="2">
    <source>
        <dbReference type="EMBL" id="HGY09517.1"/>
    </source>
</evidence>
<sequence>MALEDGSATTDTYRYSPYGITTAAGTTPNDFRYTGREYEAEDLYYYRARYYDPTVGRFLAEDPLGLRSGDVNLYLYASGSPTTTVDSIGLRGQLIPLVRPPQPPPRAPHSREFHDALQNLPDLRTLPCGGLLIPCVPRFRCTQWQCILPEPPPPPPLPLGCSAGEPKGKRPRTFPIPGTPVMTKPRWSPATDPLCACVKWEAR</sequence>
<dbReference type="PANTHER" id="PTHR32305">
    <property type="match status" value="1"/>
</dbReference>
<organism evidence="2">
    <name type="scientific">Oceanithermus profundus</name>
    <dbReference type="NCBI Taxonomy" id="187137"/>
    <lineage>
        <taxon>Bacteria</taxon>
        <taxon>Thermotogati</taxon>
        <taxon>Deinococcota</taxon>
        <taxon>Deinococci</taxon>
        <taxon>Thermales</taxon>
        <taxon>Thermaceae</taxon>
        <taxon>Oceanithermus</taxon>
    </lineage>
</organism>
<dbReference type="Proteomes" id="UP000885759">
    <property type="component" value="Unassembled WGS sequence"/>
</dbReference>